<dbReference type="Proteomes" id="UP000475862">
    <property type="component" value="Unassembled WGS sequence"/>
</dbReference>
<organism evidence="1 2">
    <name type="scientific">Aphis glycines</name>
    <name type="common">Soybean aphid</name>
    <dbReference type="NCBI Taxonomy" id="307491"/>
    <lineage>
        <taxon>Eukaryota</taxon>
        <taxon>Metazoa</taxon>
        <taxon>Ecdysozoa</taxon>
        <taxon>Arthropoda</taxon>
        <taxon>Hexapoda</taxon>
        <taxon>Insecta</taxon>
        <taxon>Pterygota</taxon>
        <taxon>Neoptera</taxon>
        <taxon>Paraneoptera</taxon>
        <taxon>Hemiptera</taxon>
        <taxon>Sternorrhyncha</taxon>
        <taxon>Aphidomorpha</taxon>
        <taxon>Aphidoidea</taxon>
        <taxon>Aphididae</taxon>
        <taxon>Aphidini</taxon>
        <taxon>Aphis</taxon>
        <taxon>Aphis</taxon>
    </lineage>
</organism>
<sequence length="625" mass="71844">MMGTLEMESEIVTTTKKGIEILLTESKKVEDNSNNVEIDSVMKDDVAVAIESLSIVDTIREYLYDNDSSSSDDIIHETKNEVSSIGKNQIVTATIKDPKTIMSQIKNLECLFTWYIKPNNENNLILLIQNKYGEYNLNIQSSEFTLERYIGNLIISYELFHKNEPELAQFKLLTIQDWLENLDKGTDEFYLSINTGLHHVVKATFIHMLYITNLTEECKWILNDVVLYSHLNIKSKATINAIRGAILTEYGANNMIYLKRACSNAKRACEFDPTTSHWFYIYSLALTAIRQFFHKLTPNICEINAINQACMLSNGKNALFNYQQLSLCRYDTVRNYNHDNNKNQQHEKCVSVVKNIISMDPKDPLLVVKCARILMTLPNMVLEFNLKKQCLMKAFELAPNDETVLKAISEAINPYKNNTKPKTSINKPEQPPLWTKRSKLTIDLKFIKKKHMNGEDPVPYLINLASKYDGLEQSKILAQLCSYLILYKNNLKLGIDQFIKLIEQPGIANNAIITKHSTVMGSQTINFNLSELIFNEMRLATNISGISAEDTIYYYKMLAKITETCNLNIKGIDSSMKVKLIADLTTVQLKTESSPRVHIGKRYNFKRSVLKNYIHRYKIMYNYNY</sequence>
<dbReference type="OrthoDB" id="6590290at2759"/>
<comment type="caution">
    <text evidence="1">The sequence shown here is derived from an EMBL/GenBank/DDBJ whole genome shotgun (WGS) entry which is preliminary data.</text>
</comment>
<evidence type="ECO:0000313" key="1">
    <source>
        <dbReference type="EMBL" id="KAE9535226.1"/>
    </source>
</evidence>
<keyword evidence="2" id="KW-1185">Reference proteome</keyword>
<gene>
    <name evidence="1" type="ORF">AGLY_007959</name>
</gene>
<reference evidence="1 2" key="1">
    <citation type="submission" date="2019-08" db="EMBL/GenBank/DDBJ databases">
        <title>The genome of the soybean aphid Biotype 1, its phylome, world population structure and adaptation to the North American continent.</title>
        <authorList>
            <person name="Giordano R."/>
            <person name="Donthu R.K."/>
            <person name="Hernandez A.G."/>
            <person name="Wright C.L."/>
            <person name="Zimin A.V."/>
        </authorList>
    </citation>
    <scope>NUCLEOTIDE SEQUENCE [LARGE SCALE GENOMIC DNA]</scope>
    <source>
        <tissue evidence="1">Whole aphids</tissue>
    </source>
</reference>
<name>A0A6G0TMN7_APHGL</name>
<proteinExistence type="predicted"/>
<protein>
    <submittedName>
        <fullName evidence="1">Uncharacterized protein</fullName>
    </submittedName>
</protein>
<evidence type="ECO:0000313" key="2">
    <source>
        <dbReference type="Proteomes" id="UP000475862"/>
    </source>
</evidence>
<dbReference type="AlphaFoldDB" id="A0A6G0TMN7"/>
<dbReference type="EMBL" id="VYZN01000026">
    <property type="protein sequence ID" value="KAE9535226.1"/>
    <property type="molecule type" value="Genomic_DNA"/>
</dbReference>
<accession>A0A6G0TMN7</accession>